<keyword evidence="1" id="KW-0812">Transmembrane</keyword>
<organism evidence="2 3">
    <name type="scientific">Propionigenium maris DSM 9537</name>
    <dbReference type="NCBI Taxonomy" id="1123000"/>
    <lineage>
        <taxon>Bacteria</taxon>
        <taxon>Fusobacteriati</taxon>
        <taxon>Fusobacteriota</taxon>
        <taxon>Fusobacteriia</taxon>
        <taxon>Fusobacteriales</taxon>
        <taxon>Fusobacteriaceae</taxon>
        <taxon>Propionigenium</taxon>
    </lineage>
</organism>
<evidence type="ECO:0000256" key="1">
    <source>
        <dbReference type="SAM" id="Phobius"/>
    </source>
</evidence>
<dbReference type="RefSeq" id="WP_281835665.1">
    <property type="nucleotide sequence ID" value="NZ_BSDY01000008.1"/>
</dbReference>
<name>A0A9W6LP08_9FUSO</name>
<feature type="transmembrane region" description="Helical" evidence="1">
    <location>
        <begin position="6"/>
        <end position="25"/>
    </location>
</feature>
<dbReference type="EMBL" id="BSDY01000008">
    <property type="protein sequence ID" value="GLI56480.1"/>
    <property type="molecule type" value="Genomic_DNA"/>
</dbReference>
<dbReference type="AlphaFoldDB" id="A0A9W6LP08"/>
<keyword evidence="3" id="KW-1185">Reference proteome</keyword>
<keyword evidence="1" id="KW-1133">Transmembrane helix</keyword>
<gene>
    <name evidence="2" type="ORF">PM10SUCC1_19940</name>
</gene>
<keyword evidence="1" id="KW-0472">Membrane</keyword>
<evidence type="ECO:0000313" key="3">
    <source>
        <dbReference type="Proteomes" id="UP001144471"/>
    </source>
</evidence>
<protein>
    <submittedName>
        <fullName evidence="2">Uncharacterized protein</fullName>
    </submittedName>
</protein>
<dbReference type="Proteomes" id="UP001144471">
    <property type="component" value="Unassembled WGS sequence"/>
</dbReference>
<accession>A0A9W6LP08</accession>
<sequence>MNVYLASLLGMGVVVALMVVAVKIADRYKREAPTKGVGENRRKRRHGR</sequence>
<proteinExistence type="predicted"/>
<evidence type="ECO:0000313" key="2">
    <source>
        <dbReference type="EMBL" id="GLI56480.1"/>
    </source>
</evidence>
<comment type="caution">
    <text evidence="2">The sequence shown here is derived from an EMBL/GenBank/DDBJ whole genome shotgun (WGS) entry which is preliminary data.</text>
</comment>
<reference evidence="2" key="1">
    <citation type="submission" date="2022-12" db="EMBL/GenBank/DDBJ databases">
        <title>Reference genome sequencing for broad-spectrum identification of bacterial and archaeal isolates by mass spectrometry.</title>
        <authorList>
            <person name="Sekiguchi Y."/>
            <person name="Tourlousse D.M."/>
        </authorList>
    </citation>
    <scope>NUCLEOTIDE SEQUENCE</scope>
    <source>
        <strain evidence="2">10succ1</strain>
    </source>
</reference>